<dbReference type="NCBIfam" id="NF006718">
    <property type="entry name" value="PRK09256.1"/>
    <property type="match status" value="1"/>
</dbReference>
<dbReference type="PANTHER" id="PTHR47814">
    <property type="entry name" value="PEPTIDYL-TRNA HYDROLASE ARFB"/>
    <property type="match status" value="1"/>
</dbReference>
<keyword evidence="4" id="KW-0378">Hydrolase</keyword>
<dbReference type="Gene3D" id="3.30.160.20">
    <property type="match status" value="1"/>
</dbReference>
<dbReference type="GO" id="GO:0004045">
    <property type="term" value="F:peptidyl-tRNA hydrolase activity"/>
    <property type="evidence" value="ECO:0007669"/>
    <property type="project" value="UniProtKB-EC"/>
</dbReference>
<dbReference type="Proteomes" id="UP001250214">
    <property type="component" value="Unassembled WGS sequence"/>
</dbReference>
<sequence>MTRIYLAHGVVLNDAELEWRTARSGGPGGQHVNTTSSKVELRWNIAESAALTPDQRRRLLERLSSQLTTEGILRIQGSRHRSQHRNRQDVLQRLRTRVAAALAIPTPRRRSRPSRGARQRRLHDKRTRADIKRNRRPPRPE</sequence>
<evidence type="ECO:0000259" key="3">
    <source>
        <dbReference type="PROSITE" id="PS00745"/>
    </source>
</evidence>
<proteinExistence type="inferred from homology"/>
<evidence type="ECO:0000313" key="5">
    <source>
        <dbReference type="Proteomes" id="UP001250214"/>
    </source>
</evidence>
<organism evidence="4 5">
    <name type="scientific">Lipingzhangella rawalii</name>
    <dbReference type="NCBI Taxonomy" id="2055835"/>
    <lineage>
        <taxon>Bacteria</taxon>
        <taxon>Bacillati</taxon>
        <taxon>Actinomycetota</taxon>
        <taxon>Actinomycetes</taxon>
        <taxon>Streptosporangiales</taxon>
        <taxon>Nocardiopsidaceae</taxon>
        <taxon>Lipingzhangella</taxon>
    </lineage>
</organism>
<name>A0ABU2H380_9ACTN</name>
<feature type="compositionally biased region" description="Basic residues" evidence="2">
    <location>
        <begin position="107"/>
        <end position="126"/>
    </location>
</feature>
<protein>
    <submittedName>
        <fullName evidence="4">Alternative ribosome rescue aminoacyl-tRNA hydrolase ArfB</fullName>
        <ecNumber evidence="4">3.1.1.29</ecNumber>
    </submittedName>
</protein>
<dbReference type="EC" id="3.1.1.29" evidence="4"/>
<dbReference type="SUPFAM" id="SSF75620">
    <property type="entry name" value="Release factor"/>
    <property type="match status" value="1"/>
</dbReference>
<dbReference type="InterPro" id="IPR000352">
    <property type="entry name" value="Pep_chain_release_fac_I"/>
</dbReference>
<dbReference type="PROSITE" id="PS00745">
    <property type="entry name" value="RF_PROK_I"/>
    <property type="match status" value="1"/>
</dbReference>
<dbReference type="Pfam" id="PF00472">
    <property type="entry name" value="RF-1"/>
    <property type="match status" value="1"/>
</dbReference>
<evidence type="ECO:0000313" key="4">
    <source>
        <dbReference type="EMBL" id="MDS1269089.1"/>
    </source>
</evidence>
<feature type="domain" description="Prokaryotic-type class I peptide chain release factors" evidence="3">
    <location>
        <begin position="23"/>
        <end position="39"/>
    </location>
</feature>
<feature type="region of interest" description="Disordered" evidence="2">
    <location>
        <begin position="99"/>
        <end position="141"/>
    </location>
</feature>
<dbReference type="RefSeq" id="WP_310910603.1">
    <property type="nucleotide sequence ID" value="NZ_JAVLVT010000001.1"/>
</dbReference>
<keyword evidence="5" id="KW-1185">Reference proteome</keyword>
<evidence type="ECO:0000256" key="1">
    <source>
        <dbReference type="ARBA" id="ARBA00010835"/>
    </source>
</evidence>
<gene>
    <name evidence="4" type="primary">arfB</name>
    <name evidence="4" type="ORF">RIF23_02130</name>
</gene>
<comment type="caution">
    <text evidence="4">The sequence shown here is derived from an EMBL/GenBank/DDBJ whole genome shotgun (WGS) entry which is preliminary data.</text>
</comment>
<accession>A0ABU2H380</accession>
<dbReference type="InterPro" id="IPR045853">
    <property type="entry name" value="Pep_chain_release_fac_I_sf"/>
</dbReference>
<reference evidence="5" key="1">
    <citation type="submission" date="2023-07" db="EMBL/GenBank/DDBJ databases">
        <title>Novel species in the genus Lipingzhangella isolated from Sambhar Salt Lake.</title>
        <authorList>
            <person name="Jiya N."/>
            <person name="Kajale S."/>
            <person name="Sharma A."/>
        </authorList>
    </citation>
    <scope>NUCLEOTIDE SEQUENCE [LARGE SCALE GENOMIC DNA]</scope>
    <source>
        <strain evidence="5">LS1_29</strain>
    </source>
</reference>
<evidence type="ECO:0000256" key="2">
    <source>
        <dbReference type="SAM" id="MobiDB-lite"/>
    </source>
</evidence>
<dbReference type="EMBL" id="JAVLVT010000001">
    <property type="protein sequence ID" value="MDS1269089.1"/>
    <property type="molecule type" value="Genomic_DNA"/>
</dbReference>
<comment type="similarity">
    <text evidence="1">Belongs to the prokaryotic/mitochondrial release factor family.</text>
</comment>
<feature type="compositionally biased region" description="Basic and acidic residues" evidence="2">
    <location>
        <begin position="127"/>
        <end position="141"/>
    </location>
</feature>
<dbReference type="PANTHER" id="PTHR47814:SF1">
    <property type="entry name" value="PEPTIDYL-TRNA HYDROLASE ARFB"/>
    <property type="match status" value="1"/>
</dbReference>